<keyword evidence="2 4" id="KW-0863">Zinc-finger</keyword>
<feature type="compositionally biased region" description="Polar residues" evidence="5">
    <location>
        <begin position="195"/>
        <end position="209"/>
    </location>
</feature>
<dbReference type="Pfam" id="PF04564">
    <property type="entry name" value="U-box"/>
    <property type="match status" value="1"/>
</dbReference>
<dbReference type="AlphaFoldDB" id="A0A8S4A2W9"/>
<protein>
    <recommendedName>
        <fullName evidence="10">U-box domain containing 5</fullName>
    </recommendedName>
</protein>
<dbReference type="GO" id="GO:0008270">
    <property type="term" value="F:zinc ion binding"/>
    <property type="evidence" value="ECO:0007669"/>
    <property type="project" value="UniProtKB-KW"/>
</dbReference>
<evidence type="ECO:0000259" key="7">
    <source>
        <dbReference type="PROSITE" id="PS51698"/>
    </source>
</evidence>
<dbReference type="CDD" id="cd16660">
    <property type="entry name" value="RING-Ubox_RNF37"/>
    <property type="match status" value="1"/>
</dbReference>
<dbReference type="GO" id="GO:0034450">
    <property type="term" value="F:ubiquitin-ubiquitin ligase activity"/>
    <property type="evidence" value="ECO:0007669"/>
    <property type="project" value="TreeGrafter"/>
</dbReference>
<feature type="compositionally biased region" description="Basic and acidic residues" evidence="5">
    <location>
        <begin position="213"/>
        <end position="222"/>
    </location>
</feature>
<dbReference type="InterPro" id="IPR017907">
    <property type="entry name" value="Znf_RING_CS"/>
</dbReference>
<dbReference type="InterPro" id="IPR039925">
    <property type="entry name" value="RNF37_RING-Ubox"/>
</dbReference>
<evidence type="ECO:0000256" key="5">
    <source>
        <dbReference type="SAM" id="MobiDB-lite"/>
    </source>
</evidence>
<dbReference type="OrthoDB" id="20295at2759"/>
<proteinExistence type="predicted"/>
<evidence type="ECO:0008006" key="10">
    <source>
        <dbReference type="Google" id="ProtNLM"/>
    </source>
</evidence>
<comment type="caution">
    <text evidence="8">The sequence shown here is derived from an EMBL/GenBank/DDBJ whole genome shotgun (WGS) entry which is preliminary data.</text>
</comment>
<keyword evidence="1" id="KW-0479">Metal-binding</keyword>
<accession>A0A8S4A2W9</accession>
<evidence type="ECO:0000259" key="6">
    <source>
        <dbReference type="PROSITE" id="PS50089"/>
    </source>
</evidence>
<gene>
    <name evidence="8" type="ORF">CUNI_LOCUS20228</name>
</gene>
<feature type="domain" description="U-box" evidence="7">
    <location>
        <begin position="71"/>
        <end position="151"/>
    </location>
</feature>
<dbReference type="SMART" id="SM00504">
    <property type="entry name" value="Ubox"/>
    <property type="match status" value="1"/>
</dbReference>
<dbReference type="PROSITE" id="PS51698">
    <property type="entry name" value="U_BOX"/>
    <property type="match status" value="1"/>
</dbReference>
<dbReference type="GO" id="GO:0031625">
    <property type="term" value="F:ubiquitin protein ligase binding"/>
    <property type="evidence" value="ECO:0007669"/>
    <property type="project" value="TreeGrafter"/>
</dbReference>
<dbReference type="GO" id="GO:0000209">
    <property type="term" value="P:protein polyubiquitination"/>
    <property type="evidence" value="ECO:0007669"/>
    <property type="project" value="TreeGrafter"/>
</dbReference>
<feature type="region of interest" description="Disordered" evidence="5">
    <location>
        <begin position="188"/>
        <end position="247"/>
    </location>
</feature>
<dbReference type="InterPro" id="IPR013083">
    <property type="entry name" value="Znf_RING/FYVE/PHD"/>
</dbReference>
<evidence type="ECO:0000313" key="8">
    <source>
        <dbReference type="EMBL" id="CAG5134670.1"/>
    </source>
</evidence>
<dbReference type="EMBL" id="CAJHNH020007468">
    <property type="protein sequence ID" value="CAG5134670.1"/>
    <property type="molecule type" value="Genomic_DNA"/>
</dbReference>
<dbReference type="PANTHER" id="PTHR13492">
    <property type="entry name" value="RING FINGER PROTEIN 37"/>
    <property type="match status" value="1"/>
</dbReference>
<dbReference type="InterPro" id="IPR039847">
    <property type="entry name" value="Ubox5"/>
</dbReference>
<dbReference type="Gene3D" id="3.30.40.10">
    <property type="entry name" value="Zinc/RING finger domain, C3HC4 (zinc finger)"/>
    <property type="match status" value="2"/>
</dbReference>
<dbReference type="SUPFAM" id="SSF57850">
    <property type="entry name" value="RING/U-box"/>
    <property type="match status" value="2"/>
</dbReference>
<name>A0A8S4A2W9_9EUPU</name>
<evidence type="ECO:0000256" key="2">
    <source>
        <dbReference type="ARBA" id="ARBA00022771"/>
    </source>
</evidence>
<organism evidence="8 9">
    <name type="scientific">Candidula unifasciata</name>
    <dbReference type="NCBI Taxonomy" id="100452"/>
    <lineage>
        <taxon>Eukaryota</taxon>
        <taxon>Metazoa</taxon>
        <taxon>Spiralia</taxon>
        <taxon>Lophotrochozoa</taxon>
        <taxon>Mollusca</taxon>
        <taxon>Gastropoda</taxon>
        <taxon>Heterobranchia</taxon>
        <taxon>Euthyneura</taxon>
        <taxon>Panpulmonata</taxon>
        <taxon>Eupulmonata</taxon>
        <taxon>Stylommatophora</taxon>
        <taxon>Helicina</taxon>
        <taxon>Helicoidea</taxon>
        <taxon>Geomitridae</taxon>
        <taxon>Candidula</taxon>
    </lineage>
</organism>
<reference evidence="8" key="1">
    <citation type="submission" date="2021-04" db="EMBL/GenBank/DDBJ databases">
        <authorList>
            <consortium name="Molecular Ecology Group"/>
        </authorList>
    </citation>
    <scope>NUCLEOTIDE SEQUENCE</scope>
</reference>
<dbReference type="InterPro" id="IPR001841">
    <property type="entry name" value="Znf_RING"/>
</dbReference>
<evidence type="ECO:0000256" key="3">
    <source>
        <dbReference type="ARBA" id="ARBA00022833"/>
    </source>
</evidence>
<dbReference type="Proteomes" id="UP000678393">
    <property type="component" value="Unassembled WGS sequence"/>
</dbReference>
<feature type="domain" description="RING-type" evidence="6">
    <location>
        <begin position="306"/>
        <end position="347"/>
    </location>
</feature>
<dbReference type="PANTHER" id="PTHR13492:SF2">
    <property type="entry name" value="RING FINGER PROTEIN 37"/>
    <property type="match status" value="1"/>
</dbReference>
<evidence type="ECO:0000256" key="4">
    <source>
        <dbReference type="PROSITE-ProRule" id="PRU00175"/>
    </source>
</evidence>
<keyword evidence="9" id="KW-1185">Reference proteome</keyword>
<evidence type="ECO:0000256" key="1">
    <source>
        <dbReference type="ARBA" id="ARBA00022723"/>
    </source>
</evidence>
<dbReference type="PROSITE" id="PS00518">
    <property type="entry name" value="ZF_RING_1"/>
    <property type="match status" value="1"/>
</dbReference>
<dbReference type="InterPro" id="IPR003613">
    <property type="entry name" value="Ubox_domain"/>
</dbReference>
<dbReference type="GO" id="GO:0005634">
    <property type="term" value="C:nucleus"/>
    <property type="evidence" value="ECO:0007669"/>
    <property type="project" value="TreeGrafter"/>
</dbReference>
<dbReference type="PROSITE" id="PS50089">
    <property type="entry name" value="ZF_RING_2"/>
    <property type="match status" value="1"/>
</dbReference>
<sequence>MHQLQQPAISTFGVCRHHLLQSASEMTLLINTLHFYISHPVTEVEVKHKQTVASTATPTTSSVAEECQELDIPEDFLDPITCEVMAVPMLLPCGKNVDQSTLDHYFSVEATYGRQPRDPFTGVQFSSTNRPVPNGALKGRIDKFLMEHSNDTATFKIARTVGTGLNSSLLGKRKHSGHVRGISSVVLKSPGMQPSHASSDDQVNVSTTKVTRKPPEQQECHQVKTIPKSSGLGQSDHAKSHKESQMSGKRQVISLAASCSNQVEHSPGYSHETQLKNSLNSALSSILSCLPSYPLLLQSTTDNYSCFLCNRALSDQVSYVTPCHHYMCRDCLTSDSITSSVTCRVCQHNFTKRDVLRRHHVT</sequence>
<keyword evidence="3" id="KW-0862">Zinc</keyword>
<evidence type="ECO:0000313" key="9">
    <source>
        <dbReference type="Proteomes" id="UP000678393"/>
    </source>
</evidence>